<evidence type="ECO:0000256" key="1">
    <source>
        <dbReference type="ARBA" id="ARBA00023125"/>
    </source>
</evidence>
<dbReference type="Gene3D" id="1.10.357.10">
    <property type="entry name" value="Tetracycline Repressor, domain 2"/>
    <property type="match status" value="1"/>
</dbReference>
<dbReference type="PANTHER" id="PTHR30055:SF209">
    <property type="entry name" value="POSSIBLE TRANSCRIPTIONAL REGULATORY PROTEIN (PROBABLY TETR-FAMILY)"/>
    <property type="match status" value="1"/>
</dbReference>
<dbReference type="GO" id="GO:0003700">
    <property type="term" value="F:DNA-binding transcription factor activity"/>
    <property type="evidence" value="ECO:0007669"/>
    <property type="project" value="TreeGrafter"/>
</dbReference>
<name>A0A6J6S4U8_9ZZZZ</name>
<dbReference type="InterPro" id="IPR001647">
    <property type="entry name" value="HTH_TetR"/>
</dbReference>
<evidence type="ECO:0000313" key="3">
    <source>
        <dbReference type="EMBL" id="CAB4729645.1"/>
    </source>
</evidence>
<reference evidence="3" key="1">
    <citation type="submission" date="2020-05" db="EMBL/GenBank/DDBJ databases">
        <authorList>
            <person name="Chiriac C."/>
            <person name="Salcher M."/>
            <person name="Ghai R."/>
            <person name="Kavagutti S V."/>
        </authorList>
    </citation>
    <scope>NUCLEOTIDE SEQUENCE</scope>
</reference>
<dbReference type="PRINTS" id="PR00455">
    <property type="entry name" value="HTHTETR"/>
</dbReference>
<dbReference type="PANTHER" id="PTHR30055">
    <property type="entry name" value="HTH-TYPE TRANSCRIPTIONAL REGULATOR RUTR"/>
    <property type="match status" value="1"/>
</dbReference>
<dbReference type="PROSITE" id="PS50977">
    <property type="entry name" value="HTH_TETR_2"/>
    <property type="match status" value="1"/>
</dbReference>
<protein>
    <submittedName>
        <fullName evidence="3">Unannotated protein</fullName>
    </submittedName>
</protein>
<evidence type="ECO:0000259" key="2">
    <source>
        <dbReference type="PROSITE" id="PS50977"/>
    </source>
</evidence>
<accession>A0A6J6S4U8</accession>
<dbReference type="SUPFAM" id="SSF46689">
    <property type="entry name" value="Homeodomain-like"/>
    <property type="match status" value="1"/>
</dbReference>
<keyword evidence="1" id="KW-0238">DNA-binding</keyword>
<feature type="domain" description="HTH tetR-type" evidence="2">
    <location>
        <begin position="14"/>
        <end position="74"/>
    </location>
</feature>
<dbReference type="InterPro" id="IPR050109">
    <property type="entry name" value="HTH-type_TetR-like_transc_reg"/>
</dbReference>
<gene>
    <name evidence="3" type="ORF">UFOPK2766_00227</name>
</gene>
<sequence>MTAVTSGRRAQNRVARNNDLLGAATEIIVRDGLEGLTMQAVADSVGCAVGTIYTYFDSKSALLSALQVAAIQTLIATFGSSSESWETAISQADLEPDAAALIRLVAIGQLFIAAGDVHEHEFDLLQMLISTPKDLTSDQDREAVIPLALGLLDTVRVLIDQAILAGALTLSSSDSAVNRAVRWAGGLNGALLVSNVGIDDQRKVASLFDGNVLALRLADDLLLGWGASRTNLESAHRFVDHLIATDQLIAQPADSVIDLTETMASPARSIILSDYLSD</sequence>
<dbReference type="Pfam" id="PF00440">
    <property type="entry name" value="TetR_N"/>
    <property type="match status" value="1"/>
</dbReference>
<dbReference type="EMBL" id="CAEZYU010000005">
    <property type="protein sequence ID" value="CAB4729645.1"/>
    <property type="molecule type" value="Genomic_DNA"/>
</dbReference>
<organism evidence="3">
    <name type="scientific">freshwater metagenome</name>
    <dbReference type="NCBI Taxonomy" id="449393"/>
    <lineage>
        <taxon>unclassified sequences</taxon>
        <taxon>metagenomes</taxon>
        <taxon>ecological metagenomes</taxon>
    </lineage>
</organism>
<dbReference type="AlphaFoldDB" id="A0A6J6S4U8"/>
<dbReference type="InterPro" id="IPR009057">
    <property type="entry name" value="Homeodomain-like_sf"/>
</dbReference>
<proteinExistence type="predicted"/>
<dbReference type="GO" id="GO:0000976">
    <property type="term" value="F:transcription cis-regulatory region binding"/>
    <property type="evidence" value="ECO:0007669"/>
    <property type="project" value="TreeGrafter"/>
</dbReference>